<name>A0A7X3FQA0_9HYPH</name>
<dbReference type="SUPFAM" id="SSF52096">
    <property type="entry name" value="ClpP/crotonase"/>
    <property type="match status" value="1"/>
</dbReference>
<dbReference type="PANTHER" id="PTHR11941:SF54">
    <property type="entry name" value="ENOYL-COA HYDRATASE, MITOCHONDRIAL"/>
    <property type="match status" value="1"/>
</dbReference>
<dbReference type="GO" id="GO:0006635">
    <property type="term" value="P:fatty acid beta-oxidation"/>
    <property type="evidence" value="ECO:0007669"/>
    <property type="project" value="TreeGrafter"/>
</dbReference>
<reference evidence="1 2" key="1">
    <citation type="submission" date="2019-12" db="EMBL/GenBank/DDBJ databases">
        <title>Devosia maris sp. nov., isolated from the deep seawater.</title>
        <authorList>
            <person name="Liu Y."/>
        </authorList>
    </citation>
    <scope>NUCLEOTIDE SEQUENCE [LARGE SCALE GENOMIC DNA]</scope>
    <source>
        <strain evidence="1 2">L53-10-65</strain>
    </source>
</reference>
<evidence type="ECO:0000313" key="2">
    <source>
        <dbReference type="Proteomes" id="UP000438106"/>
    </source>
</evidence>
<dbReference type="InterPro" id="IPR001753">
    <property type="entry name" value="Enoyl-CoA_hydra/iso"/>
</dbReference>
<evidence type="ECO:0000313" key="1">
    <source>
        <dbReference type="EMBL" id="MVS98808.1"/>
    </source>
</evidence>
<keyword evidence="2" id="KW-1185">Reference proteome</keyword>
<organism evidence="1 2">
    <name type="scientific">Devosia marina</name>
    <dbReference type="NCBI Taxonomy" id="2683198"/>
    <lineage>
        <taxon>Bacteria</taxon>
        <taxon>Pseudomonadati</taxon>
        <taxon>Pseudomonadota</taxon>
        <taxon>Alphaproteobacteria</taxon>
        <taxon>Hyphomicrobiales</taxon>
        <taxon>Devosiaceae</taxon>
        <taxon>Devosia</taxon>
    </lineage>
</organism>
<dbReference type="NCBIfam" id="NF004796">
    <property type="entry name" value="PRK06144.1"/>
    <property type="match status" value="1"/>
</dbReference>
<dbReference type="RefSeq" id="WP_157289660.1">
    <property type="nucleotide sequence ID" value="NZ_WQRF01000001.1"/>
</dbReference>
<dbReference type="Proteomes" id="UP000438106">
    <property type="component" value="Unassembled WGS sequence"/>
</dbReference>
<protein>
    <submittedName>
        <fullName evidence="1">Enoyl-CoA hydratase</fullName>
        <ecNumber evidence="1">4.2.1.17</ecNumber>
    </submittedName>
</protein>
<dbReference type="GO" id="GO:0004300">
    <property type="term" value="F:enoyl-CoA hydratase activity"/>
    <property type="evidence" value="ECO:0007669"/>
    <property type="project" value="UniProtKB-EC"/>
</dbReference>
<dbReference type="EMBL" id="WQRF01000001">
    <property type="protein sequence ID" value="MVS98808.1"/>
    <property type="molecule type" value="Genomic_DNA"/>
</dbReference>
<dbReference type="Gene3D" id="3.90.226.10">
    <property type="entry name" value="2-enoyl-CoA Hydratase, Chain A, domain 1"/>
    <property type="match status" value="1"/>
</dbReference>
<dbReference type="PANTHER" id="PTHR11941">
    <property type="entry name" value="ENOYL-COA HYDRATASE-RELATED"/>
    <property type="match status" value="1"/>
</dbReference>
<dbReference type="AlphaFoldDB" id="A0A7X3FQA0"/>
<accession>A0A7X3FQA0</accession>
<dbReference type="InterPro" id="IPR029045">
    <property type="entry name" value="ClpP/crotonase-like_dom_sf"/>
</dbReference>
<gene>
    <name evidence="1" type="ORF">GO014_07210</name>
</gene>
<dbReference type="Pfam" id="PF00378">
    <property type="entry name" value="ECH_1"/>
    <property type="match status" value="1"/>
</dbReference>
<comment type="caution">
    <text evidence="1">The sequence shown here is derived from an EMBL/GenBank/DDBJ whole genome shotgun (WGS) entry which is preliminary data.</text>
</comment>
<keyword evidence="1" id="KW-0456">Lyase</keyword>
<dbReference type="CDD" id="cd06558">
    <property type="entry name" value="crotonase-like"/>
    <property type="match status" value="1"/>
</dbReference>
<dbReference type="EC" id="4.2.1.17" evidence="1"/>
<sequence>MTEPVDQGRVRLDRDGAVARITFDRPKAHNAFTWAMYEELDSILAALSQDSELRVVTLRGAGGKAFVAGSDISQFREFSGGDDGIAYEAKMNRYFQRILAVPVPTVAIVDGWAVGGGLNIAACCDIRIASTRARFGSPIARTIGNCVSMQTYARVVGGFGEARAKRMLLLAEFIAAEEAMTAGFLARLVEPDEIDQAAQEVVERLLENAPITLRVSKAAIGRVLARDIDPADDLIGLTYGSEDFRRGVEAFVNKTKPEWQGR</sequence>
<proteinExistence type="predicted"/>